<reference evidence="2" key="1">
    <citation type="journal article" date="2005" name="Science">
        <title>Life at depth: Photobacterium profundum genome sequence and expression analysis.</title>
        <authorList>
            <person name="Vezzi A."/>
            <person name="Campanaro S."/>
            <person name="D'Angelo M."/>
            <person name="Simonato F."/>
            <person name="Vitulo N."/>
            <person name="Lauro F.M."/>
            <person name="Cestaro A."/>
            <person name="Malacrida G."/>
            <person name="Simionati B."/>
            <person name="Cannata N."/>
            <person name="Romualdi C."/>
            <person name="Bartlett D.H."/>
            <person name="Valle G."/>
        </authorList>
    </citation>
    <scope>NUCLEOTIDE SEQUENCE [LARGE SCALE GENOMIC DNA]</scope>
    <source>
        <strain evidence="2">ATCC BAA-1253 / SS9</strain>
    </source>
</reference>
<dbReference type="KEGG" id="ppr:PBPRA2304"/>
<proteinExistence type="predicted"/>
<sequence length="114" mass="13130">MTVTENLDVFFRCNTLNVNNKSENKMIVTNVSEELKTEKAKKNWLEYWRHFSSDGNDFCCETNCLNPQDHGALVKKSDIEGLYVVPLCKAHSDNLNKQIEVSDKVEIVRADYTL</sequence>
<dbReference type="HOGENOM" id="CLU_170328_0_0_6"/>
<dbReference type="EMBL" id="CR378670">
    <property type="protein sequence ID" value="CAG20690.1"/>
    <property type="molecule type" value="Genomic_DNA"/>
</dbReference>
<gene>
    <name evidence="1" type="primary">VC0789</name>
    <name evidence="1" type="ordered locus">PBPRA2304</name>
</gene>
<keyword evidence="2" id="KW-1185">Reference proteome</keyword>
<evidence type="ECO:0000313" key="1">
    <source>
        <dbReference type="EMBL" id="CAG20690.1"/>
    </source>
</evidence>
<dbReference type="Proteomes" id="UP000000593">
    <property type="component" value="Chromosome 1"/>
</dbReference>
<evidence type="ECO:0000313" key="2">
    <source>
        <dbReference type="Proteomes" id="UP000000593"/>
    </source>
</evidence>
<dbReference type="AlphaFoldDB" id="Q6LPT6"/>
<accession>Q6LPT6</accession>
<dbReference type="eggNOG" id="ENOG50323Q6">
    <property type="taxonomic scope" value="Bacteria"/>
</dbReference>
<organism evidence="1 2">
    <name type="scientific">Photobacterium profundum (strain SS9)</name>
    <dbReference type="NCBI Taxonomy" id="298386"/>
    <lineage>
        <taxon>Bacteria</taxon>
        <taxon>Pseudomonadati</taxon>
        <taxon>Pseudomonadota</taxon>
        <taxon>Gammaproteobacteria</taxon>
        <taxon>Vibrionales</taxon>
        <taxon>Vibrionaceae</taxon>
        <taxon>Photobacterium</taxon>
    </lineage>
</organism>
<name>Q6LPT6_PHOPR</name>
<protein>
    <submittedName>
        <fullName evidence="1">Uncharacterized protein</fullName>
    </submittedName>
</protein>